<sequence length="575" mass="66071">MSEAVVEKLPTEILEAIFLQCLNGNLLLASPRIAQRLSGNQPLYRTAFSVAFYGHQLGDVLSQLGLSFMIPRLPDRITAWMARSMTKAVLRSLWCTDRWAVNLSQSLLNAAMYRLSQRTDLNTYVREVVRKYQSDSSTAVTSAGHDSSNLWRQTVASLDCHHPLHLEFTTTEGATGIFFADDTDDENTITLFEFTMTFCGAGSERHEQLRPGGRYTSGRGLNPVGEPFSVYVTSMIMNTMDVDATRRDEFWTGLDRFYAEPLSDIYGGECDRLHWRFGFRQQVAISYLLSPEKFPFRISSEIYRRAIDHDVGLLLNTWAHSLSTYVPRYVHFLFEIDPMSMPRQDPIILRWAHDACYRIRLFGQVYQQERLERLDDGEDEPWPGRTAQRRQQVLAKYTFDVEVRMVRYIKTGEPPYPPNDPAPHLQNAITQLGDILGPSLDIAAEDEEEIAVNPLEDPNPPELGFLQHDDYRTKPRRPEDDQEDKEKEDEGLDASPLLSLESFENGTFTMGIIKDPVESVLPSLDQIALELRQRGKIYWLSPDDCKIPSQFVKDYKWYKEPLLTTVDDDEWRIVQ</sequence>
<name>A0AAV9NGY6_9EURO</name>
<proteinExistence type="predicted"/>
<accession>A0AAV9NGY6</accession>
<reference evidence="2 3" key="1">
    <citation type="submission" date="2023-08" db="EMBL/GenBank/DDBJ databases">
        <title>Black Yeasts Isolated from many extreme environments.</title>
        <authorList>
            <person name="Coleine C."/>
            <person name="Stajich J.E."/>
            <person name="Selbmann L."/>
        </authorList>
    </citation>
    <scope>NUCLEOTIDE SEQUENCE [LARGE SCALE GENOMIC DNA]</scope>
    <source>
        <strain evidence="2 3">CCFEE 5792</strain>
    </source>
</reference>
<keyword evidence="3" id="KW-1185">Reference proteome</keyword>
<dbReference type="PROSITE" id="PS00018">
    <property type="entry name" value="EF_HAND_1"/>
    <property type="match status" value="1"/>
</dbReference>
<comment type="caution">
    <text evidence="2">The sequence shown here is derived from an EMBL/GenBank/DDBJ whole genome shotgun (WGS) entry which is preliminary data.</text>
</comment>
<dbReference type="EMBL" id="JAVRRD010000006">
    <property type="protein sequence ID" value="KAK5057614.1"/>
    <property type="molecule type" value="Genomic_DNA"/>
</dbReference>
<evidence type="ECO:0000313" key="3">
    <source>
        <dbReference type="Proteomes" id="UP001358417"/>
    </source>
</evidence>
<dbReference type="GeneID" id="89979764"/>
<dbReference type="RefSeq" id="XP_064708732.1">
    <property type="nucleotide sequence ID" value="XM_064855143.1"/>
</dbReference>
<evidence type="ECO:0000256" key="1">
    <source>
        <dbReference type="SAM" id="MobiDB-lite"/>
    </source>
</evidence>
<dbReference type="InterPro" id="IPR018247">
    <property type="entry name" value="EF_Hand_1_Ca_BS"/>
</dbReference>
<dbReference type="Proteomes" id="UP001358417">
    <property type="component" value="Unassembled WGS sequence"/>
</dbReference>
<feature type="compositionally biased region" description="Acidic residues" evidence="1">
    <location>
        <begin position="480"/>
        <end position="492"/>
    </location>
</feature>
<evidence type="ECO:0000313" key="2">
    <source>
        <dbReference type="EMBL" id="KAK5057614.1"/>
    </source>
</evidence>
<dbReference type="AlphaFoldDB" id="A0AAV9NGY6"/>
<gene>
    <name evidence="2" type="ORF">LTR84_011614</name>
</gene>
<protein>
    <recommendedName>
        <fullName evidence="4">F-box domain-containing protein</fullName>
    </recommendedName>
</protein>
<feature type="region of interest" description="Disordered" evidence="1">
    <location>
        <begin position="452"/>
        <end position="498"/>
    </location>
</feature>
<feature type="compositionally biased region" description="Basic and acidic residues" evidence="1">
    <location>
        <begin position="467"/>
        <end position="479"/>
    </location>
</feature>
<organism evidence="2 3">
    <name type="scientific">Exophiala bonariae</name>
    <dbReference type="NCBI Taxonomy" id="1690606"/>
    <lineage>
        <taxon>Eukaryota</taxon>
        <taxon>Fungi</taxon>
        <taxon>Dikarya</taxon>
        <taxon>Ascomycota</taxon>
        <taxon>Pezizomycotina</taxon>
        <taxon>Eurotiomycetes</taxon>
        <taxon>Chaetothyriomycetidae</taxon>
        <taxon>Chaetothyriales</taxon>
        <taxon>Herpotrichiellaceae</taxon>
        <taxon>Exophiala</taxon>
    </lineage>
</organism>
<evidence type="ECO:0008006" key="4">
    <source>
        <dbReference type="Google" id="ProtNLM"/>
    </source>
</evidence>